<accession>A0A6J5SL97</accession>
<evidence type="ECO:0000313" key="1">
    <source>
        <dbReference type="EMBL" id="CAB4215326.1"/>
    </source>
</evidence>
<protein>
    <submittedName>
        <fullName evidence="1">Uncharacterized protein</fullName>
    </submittedName>
</protein>
<name>A0A6J5SL97_9CAUD</name>
<proteinExistence type="predicted"/>
<reference evidence="1" key="1">
    <citation type="submission" date="2020-05" db="EMBL/GenBank/DDBJ databases">
        <authorList>
            <person name="Chiriac C."/>
            <person name="Salcher M."/>
            <person name="Ghai R."/>
            <person name="Kavagutti S V."/>
        </authorList>
    </citation>
    <scope>NUCLEOTIDE SEQUENCE</scope>
</reference>
<dbReference type="EMBL" id="LR797423">
    <property type="protein sequence ID" value="CAB4215326.1"/>
    <property type="molecule type" value="Genomic_DNA"/>
</dbReference>
<sequence length="142" mass="16430">MAKDPAVLFYTQDFLVGTMTMSYEQKGKYITLLCLQHQKGKLTLKDLQAILTDEDYEVAEKFIKDTDGFYYNEKLRYEAERRKSYSESRKRNLMNKHMKKDINSHLETVTATVTVTDTANLKLVNKTATGNSLASTWENLNK</sequence>
<gene>
    <name evidence="1" type="ORF">UFOVP1475_7</name>
</gene>
<organism evidence="1">
    <name type="scientific">uncultured Caudovirales phage</name>
    <dbReference type="NCBI Taxonomy" id="2100421"/>
    <lineage>
        <taxon>Viruses</taxon>
        <taxon>Duplodnaviria</taxon>
        <taxon>Heunggongvirae</taxon>
        <taxon>Uroviricota</taxon>
        <taxon>Caudoviricetes</taxon>
        <taxon>Peduoviridae</taxon>
        <taxon>Maltschvirus</taxon>
        <taxon>Maltschvirus maltsch</taxon>
    </lineage>
</organism>